<organism evidence="1 2">
    <name type="scientific">Holothuria leucospilota</name>
    <name type="common">Black long sea cucumber</name>
    <name type="synonym">Mertensiothuria leucospilota</name>
    <dbReference type="NCBI Taxonomy" id="206669"/>
    <lineage>
        <taxon>Eukaryota</taxon>
        <taxon>Metazoa</taxon>
        <taxon>Echinodermata</taxon>
        <taxon>Eleutherozoa</taxon>
        <taxon>Echinozoa</taxon>
        <taxon>Holothuroidea</taxon>
        <taxon>Aspidochirotacea</taxon>
        <taxon>Aspidochirotida</taxon>
        <taxon>Holothuriidae</taxon>
        <taxon>Holothuria</taxon>
    </lineage>
</organism>
<dbReference type="EMBL" id="JAIZAY010000001">
    <property type="protein sequence ID" value="KAJ8047893.1"/>
    <property type="molecule type" value="Genomic_DNA"/>
</dbReference>
<name>A0A9Q1HK14_HOLLE</name>
<dbReference type="OrthoDB" id="10065488at2759"/>
<proteinExistence type="predicted"/>
<sequence>MFNTQHHTKVFASLCACDSVARCQLQGISQFTGHFGCSWCLHEGVVVPKGRGHVMTYPYDYPPPAKRSQRGIEDQAIRLSAGLSPEEGVKGISPLLVLPRFDITKSFPVDYMHAVCEGVGEQLLNLWFDRSHHDKPWFIGNDLNKVDERIASISPPDDVTRLPRSPSQRAHWKASEFRSWILFYSLPVLKGVLPSRYLAYMLLFVMLCGSCYKKV</sequence>
<dbReference type="PANTHER" id="PTHR46579:SF1">
    <property type="entry name" value="F5_8 TYPE C DOMAIN-CONTAINING PROTEIN"/>
    <property type="match status" value="1"/>
</dbReference>
<gene>
    <name evidence="1" type="ORF">HOLleu_00001</name>
</gene>
<dbReference type="PANTHER" id="PTHR46579">
    <property type="entry name" value="F5/8 TYPE C DOMAIN-CONTAINING PROTEIN-RELATED"/>
    <property type="match status" value="1"/>
</dbReference>
<reference evidence="1" key="1">
    <citation type="submission" date="2021-10" db="EMBL/GenBank/DDBJ databases">
        <title>Tropical sea cucumber genome reveals ecological adaptation and Cuvierian tubules defense mechanism.</title>
        <authorList>
            <person name="Chen T."/>
        </authorList>
    </citation>
    <scope>NUCLEOTIDE SEQUENCE</scope>
    <source>
        <strain evidence="1">Nanhai2018</strain>
        <tissue evidence="1">Muscle</tissue>
    </source>
</reference>
<comment type="caution">
    <text evidence="1">The sequence shown here is derived from an EMBL/GenBank/DDBJ whole genome shotgun (WGS) entry which is preliminary data.</text>
</comment>
<evidence type="ECO:0000313" key="2">
    <source>
        <dbReference type="Proteomes" id="UP001152320"/>
    </source>
</evidence>
<protein>
    <submittedName>
        <fullName evidence="1">Uncharacterized protein</fullName>
    </submittedName>
</protein>
<evidence type="ECO:0000313" key="1">
    <source>
        <dbReference type="EMBL" id="KAJ8047893.1"/>
    </source>
</evidence>
<dbReference type="Proteomes" id="UP001152320">
    <property type="component" value="Chromosome 1"/>
</dbReference>
<keyword evidence="2" id="KW-1185">Reference proteome</keyword>
<dbReference type="AlphaFoldDB" id="A0A9Q1HK14"/>
<accession>A0A9Q1HK14</accession>